<evidence type="ECO:0000313" key="3">
    <source>
        <dbReference type="Proteomes" id="UP000252118"/>
    </source>
</evidence>
<name>A0A366ESE9_9BACI</name>
<comment type="caution">
    <text evidence="2">The sequence shown here is derived from an EMBL/GenBank/DDBJ whole genome shotgun (WGS) entry which is preliminary data.</text>
</comment>
<dbReference type="EMBL" id="QNRJ01000005">
    <property type="protein sequence ID" value="RBP04866.1"/>
    <property type="molecule type" value="Genomic_DNA"/>
</dbReference>
<proteinExistence type="predicted"/>
<evidence type="ECO:0000313" key="2">
    <source>
        <dbReference type="EMBL" id="RBP04866.1"/>
    </source>
</evidence>
<dbReference type="AlphaFoldDB" id="A0A366ESE9"/>
<gene>
    <name evidence="2" type="ORF">DET59_105155</name>
</gene>
<dbReference type="RefSeq" id="WP_113969295.1">
    <property type="nucleotide sequence ID" value="NZ_QNRJ01000005.1"/>
</dbReference>
<protein>
    <submittedName>
        <fullName evidence="2">Uncharacterized protein</fullName>
    </submittedName>
</protein>
<feature type="region of interest" description="Disordered" evidence="1">
    <location>
        <begin position="21"/>
        <end position="51"/>
    </location>
</feature>
<dbReference type="Proteomes" id="UP000252118">
    <property type="component" value="Unassembled WGS sequence"/>
</dbReference>
<evidence type="ECO:0000256" key="1">
    <source>
        <dbReference type="SAM" id="MobiDB-lite"/>
    </source>
</evidence>
<organism evidence="2 3">
    <name type="scientific">Rossellomorea aquimaris</name>
    <dbReference type="NCBI Taxonomy" id="189382"/>
    <lineage>
        <taxon>Bacteria</taxon>
        <taxon>Bacillati</taxon>
        <taxon>Bacillota</taxon>
        <taxon>Bacilli</taxon>
        <taxon>Bacillales</taxon>
        <taxon>Bacillaceae</taxon>
        <taxon>Rossellomorea</taxon>
    </lineage>
</organism>
<reference evidence="2 3" key="1">
    <citation type="submission" date="2018-06" db="EMBL/GenBank/DDBJ databases">
        <title>Freshwater and sediment microbial communities from various areas in North America, analyzing microbe dynamics in response to fracking.</title>
        <authorList>
            <person name="Lamendella R."/>
        </authorList>
    </citation>
    <scope>NUCLEOTIDE SEQUENCE [LARGE SCALE GENOMIC DNA]</scope>
    <source>
        <strain evidence="2 3">97B</strain>
    </source>
</reference>
<accession>A0A366ESE9</accession>
<dbReference type="OrthoDB" id="2968840at2"/>
<sequence>MNGKWILSFLLVPILLNGCGGTDDQPVQEEQDSSEVNSDLPSSDTNQPSDKLNVLANDEKIIEMLKKTGVISEDASPEEIEKALQKYLKDKNSNELINEKEKKKYIEEIKKKIQEGNPSEGDIDN</sequence>
<feature type="compositionally biased region" description="Polar residues" evidence="1">
    <location>
        <begin position="34"/>
        <end position="50"/>
    </location>
</feature>